<dbReference type="InterPro" id="IPR027417">
    <property type="entry name" value="P-loop_NTPase"/>
</dbReference>
<keyword evidence="11" id="KW-1185">Reference proteome</keyword>
<dbReference type="PANTHER" id="PTHR47968">
    <property type="entry name" value="CENTROMERE PROTEIN E"/>
    <property type="match status" value="1"/>
</dbReference>
<evidence type="ECO:0000313" key="10">
    <source>
        <dbReference type="EMBL" id="ANZ76689.1"/>
    </source>
</evidence>
<evidence type="ECO:0000256" key="4">
    <source>
        <dbReference type="ARBA" id="ARBA00023054"/>
    </source>
</evidence>
<evidence type="ECO:0000256" key="5">
    <source>
        <dbReference type="ARBA" id="ARBA00023175"/>
    </source>
</evidence>
<evidence type="ECO:0000256" key="2">
    <source>
        <dbReference type="ARBA" id="ARBA00022741"/>
    </source>
</evidence>
<dbReference type="SMART" id="SM00129">
    <property type="entry name" value="KISc"/>
    <property type="match status" value="1"/>
</dbReference>
<dbReference type="PROSITE" id="PS00411">
    <property type="entry name" value="KINESIN_MOTOR_1"/>
    <property type="match status" value="1"/>
</dbReference>
<feature type="binding site" evidence="6">
    <location>
        <begin position="148"/>
        <end position="155"/>
    </location>
    <ligand>
        <name>ATP</name>
        <dbReference type="ChEBI" id="CHEBI:30616"/>
    </ligand>
</feature>
<dbReference type="InterPro" id="IPR019821">
    <property type="entry name" value="Kinesin_motor_CS"/>
</dbReference>
<organism evidence="10 11">
    <name type="scientific">Komagataella pastoris</name>
    <name type="common">Yeast</name>
    <name type="synonym">Pichia pastoris</name>
    <dbReference type="NCBI Taxonomy" id="4922"/>
    <lineage>
        <taxon>Eukaryota</taxon>
        <taxon>Fungi</taxon>
        <taxon>Dikarya</taxon>
        <taxon>Ascomycota</taxon>
        <taxon>Saccharomycotina</taxon>
        <taxon>Pichiomycetes</taxon>
        <taxon>Pichiales</taxon>
        <taxon>Pichiaceae</taxon>
        <taxon>Komagataella</taxon>
    </lineage>
</organism>
<dbReference type="InterPro" id="IPR027640">
    <property type="entry name" value="Kinesin-like_fam"/>
</dbReference>
<dbReference type="Pfam" id="PF00225">
    <property type="entry name" value="Kinesin"/>
    <property type="match status" value="1"/>
</dbReference>
<dbReference type="InterPro" id="IPR036961">
    <property type="entry name" value="Kinesin_motor_dom_sf"/>
</dbReference>
<comment type="similarity">
    <text evidence="6 7">Belongs to the TRAFAC class myosin-kinesin ATPase superfamily. Kinesin family.</text>
</comment>
<dbReference type="GO" id="GO:0005524">
    <property type="term" value="F:ATP binding"/>
    <property type="evidence" value="ECO:0007669"/>
    <property type="project" value="UniProtKB-UniRule"/>
</dbReference>
<proteinExistence type="inferred from homology"/>
<feature type="region of interest" description="Disordered" evidence="8">
    <location>
        <begin position="735"/>
        <end position="762"/>
    </location>
</feature>
<dbReference type="EMBL" id="CP014586">
    <property type="protein sequence ID" value="ANZ76689.1"/>
    <property type="molecule type" value="Genomic_DNA"/>
</dbReference>
<dbReference type="InterPro" id="IPR018247">
    <property type="entry name" value="EF_Hand_1_Ca_BS"/>
</dbReference>
<dbReference type="GO" id="GO:0003777">
    <property type="term" value="F:microtubule motor activity"/>
    <property type="evidence" value="ECO:0007669"/>
    <property type="project" value="InterPro"/>
</dbReference>
<dbReference type="SUPFAM" id="SSF52540">
    <property type="entry name" value="P-loop containing nucleoside triphosphate hydrolases"/>
    <property type="match status" value="1"/>
</dbReference>
<dbReference type="CDD" id="cd01370">
    <property type="entry name" value="KISc_KIP3_like"/>
    <property type="match status" value="1"/>
</dbReference>
<name>A0A1B2JF44_PICPA</name>
<dbReference type="Gene3D" id="3.40.850.10">
    <property type="entry name" value="Kinesin motor domain"/>
    <property type="match status" value="1"/>
</dbReference>
<dbReference type="PROSITE" id="PS00018">
    <property type="entry name" value="EF_HAND_1"/>
    <property type="match status" value="1"/>
</dbReference>
<dbReference type="AlphaFoldDB" id="A0A1B2JF44"/>
<keyword evidence="5 6" id="KW-0505">Motor protein</keyword>
<evidence type="ECO:0000256" key="1">
    <source>
        <dbReference type="ARBA" id="ARBA00022701"/>
    </source>
</evidence>
<dbReference type="InterPro" id="IPR001752">
    <property type="entry name" value="Kinesin_motor_dom"/>
</dbReference>
<feature type="region of interest" description="Disordered" evidence="8">
    <location>
        <begin position="833"/>
        <end position="853"/>
    </location>
</feature>
<dbReference type="GO" id="GO:0008017">
    <property type="term" value="F:microtubule binding"/>
    <property type="evidence" value="ECO:0007669"/>
    <property type="project" value="InterPro"/>
</dbReference>
<reference evidence="10 11" key="1">
    <citation type="submission" date="2016-02" db="EMBL/GenBank/DDBJ databases">
        <title>Comparative genomic and transcriptomic foundation for Pichia pastoris.</title>
        <authorList>
            <person name="Love K.R."/>
            <person name="Shah K.A."/>
            <person name="Whittaker C.A."/>
            <person name="Wu J."/>
            <person name="Bartlett M.C."/>
            <person name="Ma D."/>
            <person name="Leeson R.L."/>
            <person name="Priest M."/>
            <person name="Young S.K."/>
            <person name="Love J.C."/>
        </authorList>
    </citation>
    <scope>NUCLEOTIDE SEQUENCE [LARGE SCALE GENOMIC DNA]</scope>
    <source>
        <strain evidence="10 11">ATCC 28485</strain>
    </source>
</reference>
<keyword evidence="1 7" id="KW-0493">Microtubule</keyword>
<evidence type="ECO:0000259" key="9">
    <source>
        <dbReference type="PROSITE" id="PS50067"/>
    </source>
</evidence>
<keyword evidence="4" id="KW-0175">Coiled coil</keyword>
<keyword evidence="3 6" id="KW-0067">ATP-binding</keyword>
<dbReference type="Proteomes" id="UP000094565">
    <property type="component" value="Chromosome 3"/>
</dbReference>
<dbReference type="PRINTS" id="PR00380">
    <property type="entry name" value="KINESINHEAVY"/>
</dbReference>
<sequence length="853" mass="97244">MKPHIRDSSITVAVRVRPFTETERPFLVPNQDENDLFLGGGSLAQPSSRKSDVYERESMAKFFPKGIRKVVDVVDDRMLIFDPNDSNPLNQIPLNNLSSRRARIREHRFIFDRLFDEDTTQKTVYENTTRPLLDSILDGFNATVFAYGATGCGKTHTITGTLEDPGVIFLTMQELFQRIEDLSNDKTIELNLSYLEIYNETIRDLLNPSMDQRKLILREDEQKRIVVSNLSTHHPISVEEVMDMIVKGNANRTVSPTEANLTSSRSHAVLQINLMIKNKTPDINENHMYSTLSLIDLAGSERAAATKNRGIRLHEGANINKSLLSLGNCINALCDPRRRNHVPYRDSKLTRLLKFSLGGNCKTVMIVCISPSSGHYDETLNTLKYANRAKEIKTKLIRNQHNLTRHVGSYLKMITEQKQEIMDLKSRESRIVENALLKRENVVSSCQEEFSKVLRGLKHSLASKSNILLNRAYLLGSRQLWQLYFKTIESFLENLDSIGTDWDHLVSGFSEMVRLVQSLSTKVNKLIEDNHKALHSETEIEHITTSSCQLELKRLAELDGWTDFHTAQFNTQVALLKESFEKEENILSQTVFELCLPQLKRLPLMESDIFPSLHFLLKLVQEIESEEVQKKLDSLVRRFSDTISEALQCELSFTVDKSDLPSPASWVFEGENVSYGPTQSTQPSRATPPRIKLSKEKQYSFSPKTPLWKRWFNSPIKKPQRIKGKKVRWSMPYTDEVDIHEDEEKDPNEDDEEQQHMETSLEDSDVDMDKFVDAMDISPLPDAADTSFSTIKASRQSSLTARKLIPSKQSKSLLNSLKNAEAQPDEEEIIQPLGAPSRMNMVAGPSMVPEDDK</sequence>
<evidence type="ECO:0000256" key="8">
    <source>
        <dbReference type="SAM" id="MobiDB-lite"/>
    </source>
</evidence>
<evidence type="ECO:0000256" key="3">
    <source>
        <dbReference type="ARBA" id="ARBA00022840"/>
    </source>
</evidence>
<dbReference type="PANTHER" id="PTHR47968:SF13">
    <property type="entry name" value="KINESIN-LIKE PROTEIN KIF19 ISOFORM X1"/>
    <property type="match status" value="1"/>
</dbReference>
<feature type="compositionally biased region" description="Acidic residues" evidence="8">
    <location>
        <begin position="735"/>
        <end position="753"/>
    </location>
</feature>
<dbReference type="GO" id="GO:0005874">
    <property type="term" value="C:microtubule"/>
    <property type="evidence" value="ECO:0007669"/>
    <property type="project" value="UniProtKB-KW"/>
</dbReference>
<gene>
    <name evidence="10" type="primary">KIP3</name>
    <name evidence="10" type="ORF">ATY40_BA7504053</name>
</gene>
<accession>A0A1B2JF44</accession>
<dbReference type="GO" id="GO:0007018">
    <property type="term" value="P:microtubule-based movement"/>
    <property type="evidence" value="ECO:0007669"/>
    <property type="project" value="InterPro"/>
</dbReference>
<feature type="domain" description="Kinesin motor" evidence="9">
    <location>
        <begin position="9"/>
        <end position="392"/>
    </location>
</feature>
<dbReference type="PROSITE" id="PS50067">
    <property type="entry name" value="KINESIN_MOTOR_2"/>
    <property type="match status" value="1"/>
</dbReference>
<dbReference type="FunFam" id="3.40.850.10:FF:000053">
    <property type="entry name" value="Kinesin family"/>
    <property type="match status" value="1"/>
</dbReference>
<evidence type="ECO:0000256" key="7">
    <source>
        <dbReference type="RuleBase" id="RU000394"/>
    </source>
</evidence>
<evidence type="ECO:0000256" key="6">
    <source>
        <dbReference type="PROSITE-ProRule" id="PRU00283"/>
    </source>
</evidence>
<dbReference type="OrthoDB" id="3176171at2759"/>
<keyword evidence="2 6" id="KW-0547">Nucleotide-binding</keyword>
<evidence type="ECO:0000313" key="11">
    <source>
        <dbReference type="Proteomes" id="UP000094565"/>
    </source>
</evidence>
<protein>
    <recommendedName>
        <fullName evidence="7">Kinesin-like protein</fullName>
    </recommendedName>
</protein>